<dbReference type="Proteomes" id="UP001497382">
    <property type="component" value="Unassembled WGS sequence"/>
</dbReference>
<gene>
    <name evidence="1" type="ORF">LARSCL_LOCUS15084</name>
</gene>
<protein>
    <submittedName>
        <fullName evidence="1">Uncharacterized protein</fullName>
    </submittedName>
</protein>
<comment type="caution">
    <text evidence="1">The sequence shown here is derived from an EMBL/GenBank/DDBJ whole genome shotgun (WGS) entry which is preliminary data.</text>
</comment>
<accession>A0AAV2AWB9</accession>
<dbReference type="EMBL" id="CAXIEN010000223">
    <property type="protein sequence ID" value="CAL1287901.1"/>
    <property type="molecule type" value="Genomic_DNA"/>
</dbReference>
<name>A0AAV2AWB9_9ARAC</name>
<reference evidence="1 2" key="1">
    <citation type="submission" date="2024-04" db="EMBL/GenBank/DDBJ databases">
        <authorList>
            <person name="Rising A."/>
            <person name="Reimegard J."/>
            <person name="Sonavane S."/>
            <person name="Akerstrom W."/>
            <person name="Nylinder S."/>
            <person name="Hedman E."/>
            <person name="Kallberg Y."/>
        </authorList>
    </citation>
    <scope>NUCLEOTIDE SEQUENCE [LARGE SCALE GENOMIC DNA]</scope>
</reference>
<evidence type="ECO:0000313" key="2">
    <source>
        <dbReference type="Proteomes" id="UP001497382"/>
    </source>
</evidence>
<dbReference type="AlphaFoldDB" id="A0AAV2AWB9"/>
<evidence type="ECO:0000313" key="1">
    <source>
        <dbReference type="EMBL" id="CAL1287901.1"/>
    </source>
</evidence>
<keyword evidence="2" id="KW-1185">Reference proteome</keyword>
<proteinExistence type="predicted"/>
<sequence>MHFGFLIFPSAFSSKVLLHWRWEWTSPHLRHLGFKLQAAAAW</sequence>
<organism evidence="1 2">
    <name type="scientific">Larinioides sclopetarius</name>
    <dbReference type="NCBI Taxonomy" id="280406"/>
    <lineage>
        <taxon>Eukaryota</taxon>
        <taxon>Metazoa</taxon>
        <taxon>Ecdysozoa</taxon>
        <taxon>Arthropoda</taxon>
        <taxon>Chelicerata</taxon>
        <taxon>Arachnida</taxon>
        <taxon>Araneae</taxon>
        <taxon>Araneomorphae</taxon>
        <taxon>Entelegynae</taxon>
        <taxon>Araneoidea</taxon>
        <taxon>Araneidae</taxon>
        <taxon>Larinioides</taxon>
    </lineage>
</organism>